<reference evidence="1 2" key="1">
    <citation type="submission" date="2014-04" db="EMBL/GenBank/DDBJ databases">
        <authorList>
            <consortium name="DOE Joint Genome Institute"/>
            <person name="Kuo A."/>
            <person name="Kohler A."/>
            <person name="Nagy L.G."/>
            <person name="Floudas D."/>
            <person name="Copeland A."/>
            <person name="Barry K.W."/>
            <person name="Cichocki N."/>
            <person name="Veneault-Fourrey C."/>
            <person name="LaButti K."/>
            <person name="Lindquist E.A."/>
            <person name="Lipzen A."/>
            <person name="Lundell T."/>
            <person name="Morin E."/>
            <person name="Murat C."/>
            <person name="Sun H."/>
            <person name="Tunlid A."/>
            <person name="Henrissat B."/>
            <person name="Grigoriev I.V."/>
            <person name="Hibbett D.S."/>
            <person name="Martin F."/>
            <person name="Nordberg H.P."/>
            <person name="Cantor M.N."/>
            <person name="Hua S.X."/>
        </authorList>
    </citation>
    <scope>NUCLEOTIDE SEQUENCE [LARGE SCALE GENOMIC DNA]</scope>
    <source>
        <strain evidence="1 2">Foug A</strain>
    </source>
</reference>
<dbReference type="EMBL" id="KN822020">
    <property type="protein sequence ID" value="KIM65864.1"/>
    <property type="molecule type" value="Genomic_DNA"/>
</dbReference>
<name>A0A0C3EC15_9AGAM</name>
<dbReference type="HOGENOM" id="CLU_023805_2_1_1"/>
<gene>
    <name evidence="1" type="ORF">SCLCIDRAFT_1211870</name>
</gene>
<keyword evidence="2" id="KW-1185">Reference proteome</keyword>
<dbReference type="PRINTS" id="PR00449">
    <property type="entry name" value="RASTRNSFRMNG"/>
</dbReference>
<dbReference type="Gene3D" id="3.40.50.300">
    <property type="entry name" value="P-loop containing nucleotide triphosphate hydrolases"/>
    <property type="match status" value="1"/>
</dbReference>
<sequence>MASDIRAASFFITSINVCLPESSRRQVEYLELRIGNRTLASRHVSIPSKSLSETFSPGIEVSDDEQCSVSVHCYHRLMGIPKKTIIDLPFVTQDIALSALNANGIRALRMVDGKLQVVVSTSESLNRPEIGKLVPVSDSIIRACPRFRLLVMGKDGVGKSSLISRAFKIRSLRFYEACQRQAGIDTELIFQENDKVVLHNSGGPEAGTNNSVEAFLSRRRNMPDLKDRVHAIWLCVAIPRGNQRLLDDDTEKFIRSRKQLLGDIPLIIVFTKLDLLIEKLDNEALARGEDPELAFLEERMCEELERSCLRPLQDISGEDIPNVAICVREGYECTIDRLLEITAGKVDRNVTNEAAIAAVMAQRACISLKIRDSINVGKKRYWRGLALNSKFLGYTLKECLDVIHMDIVSCWNFEDPNRHLISDQFKTLMLNMVTNLDTRDFPEADEETAFGLSVASAIAGIRGPAVRVVLPIAANATLVGWAYDTYEYSHTALSQTIAYIVDLTAVMQILFLLIPHGHITIPAIKLAITAYSMAGINDVHSPIRDYYYDPHNALTFGSRDQALDMIVGLIKVTSIKSDELTALRARIGDLMKLQREDPKYGWDSDDE</sequence>
<dbReference type="InterPro" id="IPR027417">
    <property type="entry name" value="P-loop_NTPase"/>
</dbReference>
<dbReference type="AlphaFoldDB" id="A0A0C3EC15"/>
<organism evidence="1 2">
    <name type="scientific">Scleroderma citrinum Foug A</name>
    <dbReference type="NCBI Taxonomy" id="1036808"/>
    <lineage>
        <taxon>Eukaryota</taxon>
        <taxon>Fungi</taxon>
        <taxon>Dikarya</taxon>
        <taxon>Basidiomycota</taxon>
        <taxon>Agaricomycotina</taxon>
        <taxon>Agaricomycetes</taxon>
        <taxon>Agaricomycetidae</taxon>
        <taxon>Boletales</taxon>
        <taxon>Sclerodermatineae</taxon>
        <taxon>Sclerodermataceae</taxon>
        <taxon>Scleroderma</taxon>
    </lineage>
</organism>
<dbReference type="OrthoDB" id="391988at2759"/>
<reference evidence="2" key="2">
    <citation type="submission" date="2015-01" db="EMBL/GenBank/DDBJ databases">
        <title>Evolutionary Origins and Diversification of the Mycorrhizal Mutualists.</title>
        <authorList>
            <consortium name="DOE Joint Genome Institute"/>
            <consortium name="Mycorrhizal Genomics Consortium"/>
            <person name="Kohler A."/>
            <person name="Kuo A."/>
            <person name="Nagy L.G."/>
            <person name="Floudas D."/>
            <person name="Copeland A."/>
            <person name="Barry K.W."/>
            <person name="Cichocki N."/>
            <person name="Veneault-Fourrey C."/>
            <person name="LaButti K."/>
            <person name="Lindquist E.A."/>
            <person name="Lipzen A."/>
            <person name="Lundell T."/>
            <person name="Morin E."/>
            <person name="Murat C."/>
            <person name="Riley R."/>
            <person name="Ohm R."/>
            <person name="Sun H."/>
            <person name="Tunlid A."/>
            <person name="Henrissat B."/>
            <person name="Grigoriev I.V."/>
            <person name="Hibbett D.S."/>
            <person name="Martin F."/>
        </authorList>
    </citation>
    <scope>NUCLEOTIDE SEQUENCE [LARGE SCALE GENOMIC DNA]</scope>
    <source>
        <strain evidence="2">Foug A</strain>
    </source>
</reference>
<dbReference type="Proteomes" id="UP000053989">
    <property type="component" value="Unassembled WGS sequence"/>
</dbReference>
<dbReference type="STRING" id="1036808.A0A0C3EC15"/>
<evidence type="ECO:0000313" key="1">
    <source>
        <dbReference type="EMBL" id="KIM65864.1"/>
    </source>
</evidence>
<proteinExistence type="predicted"/>
<dbReference type="SUPFAM" id="SSF52540">
    <property type="entry name" value="P-loop containing nucleoside triphosphate hydrolases"/>
    <property type="match status" value="1"/>
</dbReference>
<accession>A0A0C3EC15</accession>
<evidence type="ECO:0008006" key="3">
    <source>
        <dbReference type="Google" id="ProtNLM"/>
    </source>
</evidence>
<evidence type="ECO:0000313" key="2">
    <source>
        <dbReference type="Proteomes" id="UP000053989"/>
    </source>
</evidence>
<dbReference type="InParanoid" id="A0A0C3EC15"/>
<protein>
    <recommendedName>
        <fullName evidence="3">G domain-containing protein</fullName>
    </recommendedName>
</protein>